<dbReference type="GO" id="GO:0046872">
    <property type="term" value="F:metal ion binding"/>
    <property type="evidence" value="ECO:0007669"/>
    <property type="project" value="UniProtKB-KW"/>
</dbReference>
<dbReference type="EMBL" id="LAZR01052917">
    <property type="protein sequence ID" value="KKK81903.1"/>
    <property type="molecule type" value="Genomic_DNA"/>
</dbReference>
<dbReference type="GO" id="GO:0005829">
    <property type="term" value="C:cytosol"/>
    <property type="evidence" value="ECO:0007669"/>
    <property type="project" value="TreeGrafter"/>
</dbReference>
<dbReference type="InterPro" id="IPR002467">
    <property type="entry name" value="Pept_M24A_MAP1"/>
</dbReference>
<dbReference type="InterPro" id="IPR000994">
    <property type="entry name" value="Pept_M24"/>
</dbReference>
<proteinExistence type="inferred from homology"/>
<dbReference type="GO" id="GO:0070006">
    <property type="term" value="F:metalloaminopeptidase activity"/>
    <property type="evidence" value="ECO:0007669"/>
    <property type="project" value="InterPro"/>
</dbReference>
<name>A0A0F8YKJ4_9ZZZZ</name>
<evidence type="ECO:0000259" key="5">
    <source>
        <dbReference type="Pfam" id="PF00557"/>
    </source>
</evidence>
<dbReference type="NCBIfam" id="TIGR00500">
    <property type="entry name" value="met_pdase_I"/>
    <property type="match status" value="1"/>
</dbReference>
<dbReference type="GO" id="GO:0006508">
    <property type="term" value="P:proteolysis"/>
    <property type="evidence" value="ECO:0007669"/>
    <property type="project" value="UniProtKB-KW"/>
</dbReference>
<keyword evidence="2" id="KW-0645">Protease</keyword>
<gene>
    <name evidence="6" type="ORF">LCGC14_2808740</name>
</gene>
<dbReference type="AlphaFoldDB" id="A0A0F8YKJ4"/>
<evidence type="ECO:0000256" key="3">
    <source>
        <dbReference type="ARBA" id="ARBA00022723"/>
    </source>
</evidence>
<dbReference type="InterPro" id="IPR036005">
    <property type="entry name" value="Creatinase/aminopeptidase-like"/>
</dbReference>
<keyword evidence="4" id="KW-0378">Hydrolase</keyword>
<dbReference type="PANTHER" id="PTHR43330">
    <property type="entry name" value="METHIONINE AMINOPEPTIDASE"/>
    <property type="match status" value="1"/>
</dbReference>
<dbReference type="SUPFAM" id="SSF55920">
    <property type="entry name" value="Creatinase/aminopeptidase"/>
    <property type="match status" value="1"/>
</dbReference>
<sequence length="254" mass="27465">MAVVKTSEQIEKMRISGKILAHCLDMLVDEAIPGTKGTHLDQLAETFIRDHGAVPAFKNYGPNKGLPSFPASICFSRNHVLVHGVPREEEVIQEGDLISIDCGLSIDGWFADAARLFGVGELAKDDQDLIAATEKALKAGINACRVGNKLGDICSAIQVSIMLSPFYNVMQFCGHAIGQEMHEPPQVPNFGKAGSGIDLEPGMVFCLEPMLLKTNVGLGVLPDKWTIVTLDKSRASHIEEMLVITDDGPEILTE</sequence>
<dbReference type="HAMAP" id="MF_01974">
    <property type="entry name" value="MetAP_1"/>
    <property type="match status" value="1"/>
</dbReference>
<keyword evidence="1" id="KW-0031">Aminopeptidase</keyword>
<evidence type="ECO:0000256" key="1">
    <source>
        <dbReference type="ARBA" id="ARBA00022438"/>
    </source>
</evidence>
<feature type="domain" description="Peptidase M24" evidence="5">
    <location>
        <begin position="11"/>
        <end position="246"/>
    </location>
</feature>
<organism evidence="6">
    <name type="scientific">marine sediment metagenome</name>
    <dbReference type="NCBI Taxonomy" id="412755"/>
    <lineage>
        <taxon>unclassified sequences</taxon>
        <taxon>metagenomes</taxon>
        <taxon>ecological metagenomes</taxon>
    </lineage>
</organism>
<accession>A0A0F8YKJ4</accession>
<evidence type="ECO:0000256" key="2">
    <source>
        <dbReference type="ARBA" id="ARBA00022670"/>
    </source>
</evidence>
<keyword evidence="3" id="KW-0479">Metal-binding</keyword>
<reference evidence="6" key="1">
    <citation type="journal article" date="2015" name="Nature">
        <title>Complex archaea that bridge the gap between prokaryotes and eukaryotes.</title>
        <authorList>
            <person name="Spang A."/>
            <person name="Saw J.H."/>
            <person name="Jorgensen S.L."/>
            <person name="Zaremba-Niedzwiedzka K."/>
            <person name="Martijn J."/>
            <person name="Lind A.E."/>
            <person name="van Eijk R."/>
            <person name="Schleper C."/>
            <person name="Guy L."/>
            <person name="Ettema T.J."/>
        </authorList>
    </citation>
    <scope>NUCLEOTIDE SEQUENCE</scope>
</reference>
<comment type="caution">
    <text evidence="6">The sequence shown here is derived from an EMBL/GenBank/DDBJ whole genome shotgun (WGS) entry which is preliminary data.</text>
</comment>
<dbReference type="PRINTS" id="PR00599">
    <property type="entry name" value="MAPEPTIDASE"/>
</dbReference>
<dbReference type="InterPro" id="IPR001714">
    <property type="entry name" value="Pept_M24_MAP"/>
</dbReference>
<evidence type="ECO:0000256" key="4">
    <source>
        <dbReference type="ARBA" id="ARBA00022801"/>
    </source>
</evidence>
<dbReference type="CDD" id="cd01086">
    <property type="entry name" value="MetAP1"/>
    <property type="match status" value="1"/>
</dbReference>
<dbReference type="Gene3D" id="3.90.230.10">
    <property type="entry name" value="Creatinase/methionine aminopeptidase superfamily"/>
    <property type="match status" value="1"/>
</dbReference>
<protein>
    <recommendedName>
        <fullName evidence="5">Peptidase M24 domain-containing protein</fullName>
    </recommendedName>
</protein>
<dbReference type="Pfam" id="PF00557">
    <property type="entry name" value="Peptidase_M24"/>
    <property type="match status" value="1"/>
</dbReference>
<evidence type="ECO:0000313" key="6">
    <source>
        <dbReference type="EMBL" id="KKK81903.1"/>
    </source>
</evidence>
<dbReference type="PANTHER" id="PTHR43330:SF27">
    <property type="entry name" value="METHIONINE AMINOPEPTIDASE"/>
    <property type="match status" value="1"/>
</dbReference>